<evidence type="ECO:0000256" key="2">
    <source>
        <dbReference type="RuleBase" id="RU361117"/>
    </source>
</evidence>
<accession>A0AAW4L4T2</accession>
<keyword evidence="4" id="KW-1185">Reference proteome</keyword>
<comment type="function">
    <text evidence="2">Removes the phosphate from trehalose 6-phosphate to produce free trehalose.</text>
</comment>
<keyword evidence="2" id="KW-0460">Magnesium</keyword>
<dbReference type="EC" id="3.1.3.12" evidence="2"/>
<sequence>MAQSLFSSDGLVALARYVAPDTLFAFDLDGTLAPIVDDYAAAKVEEPMRTTLDRLINLAKVAVITGRSRKDALGILGLEPHLLIGNHGAEWPSGDTSRDWGHVRCSLKWQEQLHDKLFSVQGIEIEFKGESISLHYRKADDPEQAAAQLTAEISKLDPKPRIIGGKFVINLLPVEAFTKGEALVAAMYSFNVKRAIYVGDDVTDEEIFQLKGIDLFGIHIGNGTQTAAQYYVSKQSELLGVLNSMVGILELHQEDFHFRDIS</sequence>
<dbReference type="InterPro" id="IPR044651">
    <property type="entry name" value="OTSB-like"/>
</dbReference>
<dbReference type="InterPro" id="IPR023214">
    <property type="entry name" value="HAD_sf"/>
</dbReference>
<dbReference type="GO" id="GO:0046872">
    <property type="term" value="F:metal ion binding"/>
    <property type="evidence" value="ECO:0007669"/>
    <property type="project" value="UniProtKB-KW"/>
</dbReference>
<organism evidence="3 4">
    <name type="scientific">Geoanaerobacter pelophilus</name>
    <dbReference type="NCBI Taxonomy" id="60036"/>
    <lineage>
        <taxon>Bacteria</taxon>
        <taxon>Pseudomonadati</taxon>
        <taxon>Thermodesulfobacteriota</taxon>
        <taxon>Desulfuromonadia</taxon>
        <taxon>Geobacterales</taxon>
        <taxon>Geobacteraceae</taxon>
        <taxon>Geoanaerobacter</taxon>
    </lineage>
</organism>
<comment type="caution">
    <text evidence="3">The sequence shown here is derived from an EMBL/GenBank/DDBJ whole genome shotgun (WGS) entry which is preliminary data.</text>
</comment>
<evidence type="ECO:0000256" key="1">
    <source>
        <dbReference type="ARBA" id="ARBA00022801"/>
    </source>
</evidence>
<comment type="catalytic activity">
    <reaction evidence="2">
        <text>alpha,alpha-trehalose 6-phosphate + H2O = alpha,alpha-trehalose + phosphate</text>
        <dbReference type="Rhea" id="RHEA:23420"/>
        <dbReference type="ChEBI" id="CHEBI:15377"/>
        <dbReference type="ChEBI" id="CHEBI:16551"/>
        <dbReference type="ChEBI" id="CHEBI:43474"/>
        <dbReference type="ChEBI" id="CHEBI:58429"/>
        <dbReference type="EC" id="3.1.3.12"/>
    </reaction>
</comment>
<comment type="pathway">
    <text evidence="2">Glycan biosynthesis; trehalose biosynthesis.</text>
</comment>
<evidence type="ECO:0000313" key="3">
    <source>
        <dbReference type="EMBL" id="MBT0663595.1"/>
    </source>
</evidence>
<reference evidence="3 4" key="1">
    <citation type="submission" date="2021-05" db="EMBL/GenBank/DDBJ databases">
        <title>The draft genome of Geobacter pelophilus DSM 12255.</title>
        <authorList>
            <person name="Xu Z."/>
            <person name="Masuda Y."/>
            <person name="Itoh H."/>
            <person name="Senoo K."/>
        </authorList>
    </citation>
    <scope>NUCLEOTIDE SEQUENCE [LARGE SCALE GENOMIC DNA]</scope>
    <source>
        <strain evidence="3 4">DSM 12255</strain>
    </source>
</reference>
<dbReference type="Proteomes" id="UP000811899">
    <property type="component" value="Unassembled WGS sequence"/>
</dbReference>
<dbReference type="NCBIfam" id="TIGR00685">
    <property type="entry name" value="T6PP"/>
    <property type="match status" value="1"/>
</dbReference>
<dbReference type="PANTHER" id="PTHR43768">
    <property type="entry name" value="TREHALOSE 6-PHOSPHATE PHOSPHATASE"/>
    <property type="match status" value="1"/>
</dbReference>
<comment type="cofactor">
    <cofactor evidence="2">
        <name>Mg(2+)</name>
        <dbReference type="ChEBI" id="CHEBI:18420"/>
    </cofactor>
</comment>
<dbReference type="InterPro" id="IPR036412">
    <property type="entry name" value="HAD-like_sf"/>
</dbReference>
<dbReference type="PANTHER" id="PTHR43768:SF3">
    <property type="entry name" value="TREHALOSE 6-PHOSPHATE PHOSPHATASE"/>
    <property type="match status" value="1"/>
</dbReference>
<dbReference type="Gene3D" id="3.30.70.1020">
    <property type="entry name" value="Trehalose-6-phosphate phosphatase related protein, domain 2"/>
    <property type="match status" value="1"/>
</dbReference>
<comment type="similarity">
    <text evidence="2">Belongs to the trehalose phosphatase family.</text>
</comment>
<dbReference type="EMBL" id="JAHCVJ010000001">
    <property type="protein sequence ID" value="MBT0663595.1"/>
    <property type="molecule type" value="Genomic_DNA"/>
</dbReference>
<gene>
    <name evidence="3" type="primary">otsB</name>
    <name evidence="3" type="ORF">KI809_04695</name>
</gene>
<dbReference type="GO" id="GO:0005992">
    <property type="term" value="P:trehalose biosynthetic process"/>
    <property type="evidence" value="ECO:0007669"/>
    <property type="project" value="InterPro"/>
</dbReference>
<proteinExistence type="inferred from homology"/>
<dbReference type="GO" id="GO:0004805">
    <property type="term" value="F:trehalose-phosphatase activity"/>
    <property type="evidence" value="ECO:0007669"/>
    <property type="project" value="UniProtKB-EC"/>
</dbReference>
<dbReference type="InterPro" id="IPR003337">
    <property type="entry name" value="Trehalose_PPase"/>
</dbReference>
<dbReference type="Pfam" id="PF02358">
    <property type="entry name" value="Trehalose_PPase"/>
    <property type="match status" value="1"/>
</dbReference>
<keyword evidence="2" id="KW-0479">Metal-binding</keyword>
<dbReference type="Gene3D" id="3.40.50.1000">
    <property type="entry name" value="HAD superfamily/HAD-like"/>
    <property type="match status" value="1"/>
</dbReference>
<dbReference type="AlphaFoldDB" id="A0AAW4L4T2"/>
<evidence type="ECO:0000313" key="4">
    <source>
        <dbReference type="Proteomes" id="UP000811899"/>
    </source>
</evidence>
<protein>
    <recommendedName>
        <fullName evidence="2">Trehalose 6-phosphate phosphatase</fullName>
        <ecNumber evidence="2">3.1.3.12</ecNumber>
    </recommendedName>
</protein>
<name>A0AAW4L4T2_9BACT</name>
<keyword evidence="1 2" id="KW-0378">Hydrolase</keyword>
<dbReference type="RefSeq" id="WP_214170318.1">
    <property type="nucleotide sequence ID" value="NZ_JAHCVJ010000001.1"/>
</dbReference>
<dbReference type="SUPFAM" id="SSF56784">
    <property type="entry name" value="HAD-like"/>
    <property type="match status" value="1"/>
</dbReference>